<keyword evidence="2" id="KW-0812">Transmembrane</keyword>
<dbReference type="OrthoDB" id="5142684at2"/>
<keyword evidence="2" id="KW-0472">Membrane</keyword>
<feature type="compositionally biased region" description="Basic and acidic residues" evidence="1">
    <location>
        <begin position="112"/>
        <end position="125"/>
    </location>
</feature>
<feature type="compositionally biased region" description="Low complexity" evidence="1">
    <location>
        <begin position="401"/>
        <end position="418"/>
    </location>
</feature>
<evidence type="ECO:0000256" key="1">
    <source>
        <dbReference type="SAM" id="MobiDB-lite"/>
    </source>
</evidence>
<feature type="compositionally biased region" description="Basic and acidic residues" evidence="1">
    <location>
        <begin position="87"/>
        <end position="100"/>
    </location>
</feature>
<evidence type="ECO:0000313" key="4">
    <source>
        <dbReference type="Proteomes" id="UP000547973"/>
    </source>
</evidence>
<keyword evidence="4" id="KW-1185">Reference proteome</keyword>
<evidence type="ECO:0000313" key="3">
    <source>
        <dbReference type="EMBL" id="NYI40967.1"/>
    </source>
</evidence>
<feature type="compositionally biased region" description="Polar residues" evidence="1">
    <location>
        <begin position="25"/>
        <end position="36"/>
    </location>
</feature>
<protein>
    <submittedName>
        <fullName evidence="3">Uncharacterized protein</fullName>
    </submittedName>
</protein>
<feature type="compositionally biased region" description="Low complexity" evidence="1">
    <location>
        <begin position="132"/>
        <end position="148"/>
    </location>
</feature>
<feature type="region of interest" description="Disordered" evidence="1">
    <location>
        <begin position="399"/>
        <end position="507"/>
    </location>
</feature>
<feature type="transmembrane region" description="Helical" evidence="2">
    <location>
        <begin position="605"/>
        <end position="626"/>
    </location>
</feature>
<dbReference type="AlphaFoldDB" id="A0A7Z0CJN6"/>
<feature type="compositionally biased region" description="Low complexity" evidence="1">
    <location>
        <begin position="101"/>
        <end position="111"/>
    </location>
</feature>
<organism evidence="3 4">
    <name type="scientific">Demequina lutea</name>
    <dbReference type="NCBI Taxonomy" id="431489"/>
    <lineage>
        <taxon>Bacteria</taxon>
        <taxon>Bacillati</taxon>
        <taxon>Actinomycetota</taxon>
        <taxon>Actinomycetes</taxon>
        <taxon>Micrococcales</taxon>
        <taxon>Demequinaceae</taxon>
        <taxon>Demequina</taxon>
    </lineage>
</organism>
<dbReference type="RefSeq" id="WP_062075932.1">
    <property type="nucleotide sequence ID" value="NZ_BBRC01000014.1"/>
</dbReference>
<sequence length="629" mass="66538">MPDAPLSRRARRTFEEEAADRAASQDPTSAFAQAPSSGEVDAVEDERAALSRRDRRRMERLNHPLEAWTAEEEMLATGQIPAMTPERISEQERISREKAESAAQEATAASQEFRRLAASDIRRAPEPNFDEPVSVQVPSQPPVSQAPVFQRPVAQPQWAEEPPIDFPDSVESASEPSWPEPQPSPAHTPPDLALREAPETALDAGTRVADTHETRPVLEPYQPVMALDNAPLVPVVHPPRNEAPVEADSESAYEPTPSASNVFGAFFPPGSRQGALRQQDPFPAGSPAEPSPVASEHVPTLLPPQEVPTRDTSPVDEIRRLAAEAMSGIERASRTDAAAGAAATRPMPDPSIGAEFDSLQSASSAPHHVVPDATALNDEAPDNVAFENAAFDTVAPNFERPTAAQPPAAQPPATQQTPSIAWSPADLTWGPGAGIGPSVNRADADPTFDSLGDLAPRAVPTPATPFGRGTPEQAEFDQLTQSHSGATRGVAPASGQFPMSGPFSGPQRFAGPQAPPWATQPLSGAPGRAAEANDFTPLSNVPRPDFSGLYQQGSPSAFPPLTGAINTAALNAAEFHGGDMSASGQAAGIRRPDLPEVGGVKHFKWLHLSVIGALMFVLGVVIYNVAFNK</sequence>
<feature type="region of interest" description="Disordered" evidence="1">
    <location>
        <begin position="1"/>
        <end position="222"/>
    </location>
</feature>
<feature type="region of interest" description="Disordered" evidence="1">
    <location>
        <begin position="326"/>
        <end position="345"/>
    </location>
</feature>
<accession>A0A7Z0CJN6</accession>
<evidence type="ECO:0000256" key="2">
    <source>
        <dbReference type="SAM" id="Phobius"/>
    </source>
</evidence>
<reference evidence="3 4" key="1">
    <citation type="submission" date="2020-07" db="EMBL/GenBank/DDBJ databases">
        <title>Sequencing the genomes of 1000 actinobacteria strains.</title>
        <authorList>
            <person name="Klenk H.-P."/>
        </authorList>
    </citation>
    <scope>NUCLEOTIDE SEQUENCE [LARGE SCALE GENOMIC DNA]</scope>
    <source>
        <strain evidence="3 4">DSM 19970</strain>
    </source>
</reference>
<dbReference type="Proteomes" id="UP000547973">
    <property type="component" value="Unassembled WGS sequence"/>
</dbReference>
<feature type="compositionally biased region" description="Basic and acidic residues" evidence="1">
    <location>
        <begin position="45"/>
        <end position="63"/>
    </location>
</feature>
<dbReference type="EMBL" id="JACBZO010000001">
    <property type="protein sequence ID" value="NYI40967.1"/>
    <property type="molecule type" value="Genomic_DNA"/>
</dbReference>
<proteinExistence type="predicted"/>
<feature type="compositionally biased region" description="Pro residues" evidence="1">
    <location>
        <begin position="178"/>
        <end position="188"/>
    </location>
</feature>
<gene>
    <name evidence="3" type="ORF">BKA03_001086</name>
</gene>
<name>A0A7Z0CJN6_9MICO</name>
<keyword evidence="2" id="KW-1133">Transmembrane helix</keyword>
<comment type="caution">
    <text evidence="3">The sequence shown here is derived from an EMBL/GenBank/DDBJ whole genome shotgun (WGS) entry which is preliminary data.</text>
</comment>
<feature type="region of interest" description="Disordered" evidence="1">
    <location>
        <begin position="234"/>
        <end position="315"/>
    </location>
</feature>